<accession>A0ABD2A244</accession>
<reference evidence="4 5" key="1">
    <citation type="journal article" date="2024" name="Ann. Entomol. Soc. Am.">
        <title>Genomic analyses of the southern and eastern yellowjacket wasps (Hymenoptera: Vespidae) reveal evolutionary signatures of social life.</title>
        <authorList>
            <person name="Catto M.A."/>
            <person name="Caine P.B."/>
            <person name="Orr S.E."/>
            <person name="Hunt B.G."/>
            <person name="Goodisman M.A.D."/>
        </authorList>
    </citation>
    <scope>NUCLEOTIDE SEQUENCE [LARGE SCALE GENOMIC DNA]</scope>
    <source>
        <strain evidence="4">233</strain>
        <tissue evidence="4">Head and thorax</tissue>
    </source>
</reference>
<evidence type="ECO:0000256" key="1">
    <source>
        <dbReference type="PROSITE-ProRule" id="PRU00042"/>
    </source>
</evidence>
<dbReference type="AlphaFoldDB" id="A0ABD2A244"/>
<proteinExistence type="predicted"/>
<dbReference type="SMART" id="SM00355">
    <property type="entry name" value="ZnF_C2H2"/>
    <property type="match status" value="2"/>
</dbReference>
<dbReference type="InterPro" id="IPR013087">
    <property type="entry name" value="Znf_C2H2_type"/>
</dbReference>
<organism evidence="4 5">
    <name type="scientific">Vespula squamosa</name>
    <name type="common">Southern yellow jacket</name>
    <name type="synonym">Wasp</name>
    <dbReference type="NCBI Taxonomy" id="30214"/>
    <lineage>
        <taxon>Eukaryota</taxon>
        <taxon>Metazoa</taxon>
        <taxon>Ecdysozoa</taxon>
        <taxon>Arthropoda</taxon>
        <taxon>Hexapoda</taxon>
        <taxon>Insecta</taxon>
        <taxon>Pterygota</taxon>
        <taxon>Neoptera</taxon>
        <taxon>Endopterygota</taxon>
        <taxon>Hymenoptera</taxon>
        <taxon>Apocrita</taxon>
        <taxon>Aculeata</taxon>
        <taxon>Vespoidea</taxon>
        <taxon>Vespidae</taxon>
        <taxon>Vespinae</taxon>
        <taxon>Vespula</taxon>
    </lineage>
</organism>
<dbReference type="GO" id="GO:0008270">
    <property type="term" value="F:zinc ion binding"/>
    <property type="evidence" value="ECO:0007669"/>
    <property type="project" value="UniProtKB-KW"/>
</dbReference>
<keyword evidence="2" id="KW-0812">Transmembrane</keyword>
<dbReference type="EMBL" id="JAUDFV010000156">
    <property type="protein sequence ID" value="KAL2714704.1"/>
    <property type="molecule type" value="Genomic_DNA"/>
</dbReference>
<evidence type="ECO:0000256" key="2">
    <source>
        <dbReference type="SAM" id="Phobius"/>
    </source>
</evidence>
<evidence type="ECO:0000259" key="3">
    <source>
        <dbReference type="PROSITE" id="PS50157"/>
    </source>
</evidence>
<dbReference type="Gene3D" id="3.30.160.60">
    <property type="entry name" value="Classic Zinc Finger"/>
    <property type="match status" value="1"/>
</dbReference>
<dbReference type="InterPro" id="IPR036236">
    <property type="entry name" value="Znf_C2H2_sf"/>
</dbReference>
<protein>
    <recommendedName>
        <fullName evidence="3">C2H2-type domain-containing protein</fullName>
    </recommendedName>
</protein>
<keyword evidence="5" id="KW-1185">Reference proteome</keyword>
<dbReference type="Proteomes" id="UP001607302">
    <property type="component" value="Unassembled WGS sequence"/>
</dbReference>
<dbReference type="PROSITE" id="PS50157">
    <property type="entry name" value="ZINC_FINGER_C2H2_2"/>
    <property type="match status" value="1"/>
</dbReference>
<comment type="caution">
    <text evidence="4">The sequence shown here is derived from an EMBL/GenBank/DDBJ whole genome shotgun (WGS) entry which is preliminary data.</text>
</comment>
<feature type="transmembrane region" description="Helical" evidence="2">
    <location>
        <begin position="21"/>
        <end position="41"/>
    </location>
</feature>
<keyword evidence="1" id="KW-0862">Zinc</keyword>
<keyword evidence="1" id="KW-0479">Metal-binding</keyword>
<keyword evidence="1" id="KW-0863">Zinc-finger</keyword>
<evidence type="ECO:0000313" key="4">
    <source>
        <dbReference type="EMBL" id="KAL2714704.1"/>
    </source>
</evidence>
<name>A0ABD2A244_VESSQ</name>
<feature type="domain" description="C2H2-type" evidence="3">
    <location>
        <begin position="52"/>
        <end position="79"/>
    </location>
</feature>
<gene>
    <name evidence="4" type="ORF">V1478_015889</name>
</gene>
<keyword evidence="2" id="KW-1133">Transmembrane helix</keyword>
<evidence type="ECO:0000313" key="5">
    <source>
        <dbReference type="Proteomes" id="UP001607302"/>
    </source>
</evidence>
<keyword evidence="2" id="KW-0472">Membrane</keyword>
<dbReference type="SUPFAM" id="SSF57667">
    <property type="entry name" value="beta-beta-alpha zinc fingers"/>
    <property type="match status" value="1"/>
</dbReference>
<dbReference type="PROSITE" id="PS00028">
    <property type="entry name" value="ZINC_FINGER_C2H2_1"/>
    <property type="match status" value="1"/>
</dbReference>
<sequence>MGTRAKRKRNRMTVIDDLHEISNILTCRFFFFFRLFAVFHASSDYYKRLGRHFCSTCGKEYRWMQSLIRHEREECGKDPQHICPVCGTKIRHKWMLKKHLINVHEWITEMF</sequence>